<dbReference type="InterPro" id="IPR036736">
    <property type="entry name" value="ACP-like_sf"/>
</dbReference>
<feature type="domain" description="Carrier" evidence="1">
    <location>
        <begin position="528"/>
        <end position="603"/>
    </location>
</feature>
<dbReference type="Gene3D" id="3.40.50.1820">
    <property type="entry name" value="alpha/beta hydrolase"/>
    <property type="match status" value="1"/>
</dbReference>
<evidence type="ECO:0000259" key="1">
    <source>
        <dbReference type="PROSITE" id="PS50075"/>
    </source>
</evidence>
<dbReference type="Pfam" id="PF00501">
    <property type="entry name" value="AMP-binding"/>
    <property type="match status" value="1"/>
</dbReference>
<dbReference type="GO" id="GO:0043041">
    <property type="term" value="P:amino acid activation for nonribosomal peptide biosynthetic process"/>
    <property type="evidence" value="ECO:0007669"/>
    <property type="project" value="TreeGrafter"/>
</dbReference>
<protein>
    <submittedName>
        <fullName evidence="2">AMP-binding protein</fullName>
    </submittedName>
</protein>
<dbReference type="GO" id="GO:0044550">
    <property type="term" value="P:secondary metabolite biosynthetic process"/>
    <property type="evidence" value="ECO:0007669"/>
    <property type="project" value="TreeGrafter"/>
</dbReference>
<dbReference type="InterPro" id="IPR029058">
    <property type="entry name" value="AB_hydrolase_fold"/>
</dbReference>
<dbReference type="RefSeq" id="WP_318953302.1">
    <property type="nucleotide sequence ID" value="NZ_CP137555.1"/>
</dbReference>
<dbReference type="InterPro" id="IPR042099">
    <property type="entry name" value="ANL_N_sf"/>
</dbReference>
<dbReference type="InterPro" id="IPR009081">
    <property type="entry name" value="PP-bd_ACP"/>
</dbReference>
<dbReference type="SUPFAM" id="SSF53474">
    <property type="entry name" value="alpha/beta-Hydrolases"/>
    <property type="match status" value="1"/>
</dbReference>
<dbReference type="SUPFAM" id="SSF56801">
    <property type="entry name" value="Acetyl-CoA synthetase-like"/>
    <property type="match status" value="1"/>
</dbReference>
<dbReference type="AlphaFoldDB" id="A0AAU0MXT4"/>
<dbReference type="InterPro" id="IPR045851">
    <property type="entry name" value="AMP-bd_C_sf"/>
</dbReference>
<accession>A0AAU0MXT4</accession>
<dbReference type="GO" id="GO:0005737">
    <property type="term" value="C:cytoplasm"/>
    <property type="evidence" value="ECO:0007669"/>
    <property type="project" value="TreeGrafter"/>
</dbReference>
<dbReference type="SUPFAM" id="SSF47336">
    <property type="entry name" value="ACP-like"/>
    <property type="match status" value="1"/>
</dbReference>
<organism evidence="2 3">
    <name type="scientific">Microbulbifer pacificus</name>
    <dbReference type="NCBI Taxonomy" id="407164"/>
    <lineage>
        <taxon>Bacteria</taxon>
        <taxon>Pseudomonadati</taxon>
        <taxon>Pseudomonadota</taxon>
        <taxon>Gammaproteobacteria</taxon>
        <taxon>Cellvibrionales</taxon>
        <taxon>Microbulbiferaceae</taxon>
        <taxon>Microbulbifer</taxon>
    </lineage>
</organism>
<reference evidence="2 3" key="1">
    <citation type="submission" date="2023-10" db="EMBL/GenBank/DDBJ databases">
        <title>Description of Microbulbifer bruguierae sp. nov., isolated from the sediments of mangrove plant Bruguiera sexangula and comparative genomic analyses of the genus Microbulbifer.</title>
        <authorList>
            <person name="Long M."/>
        </authorList>
    </citation>
    <scope>NUCLEOTIDE SEQUENCE [LARGE SCALE GENOMIC DNA]</scope>
    <source>
        <strain evidence="2 3">SPO729</strain>
    </source>
</reference>
<dbReference type="InterPro" id="IPR020845">
    <property type="entry name" value="AMP-binding_CS"/>
</dbReference>
<gene>
    <name evidence="2" type="ORF">R5R33_13910</name>
</gene>
<sequence>MLGEVYSYSIINDRNSLIDAIYENVKSNPSQIAVADTCKKISYRELWISAAELSNKLRKSGVKKASPVVVLLDHSVESLTAMLSIFMAGAVYVPLDIHAPEKSLCEIIERLAPSAVIGRDDIQAAFQSLGISIITEISYPSSIQSENLLDGICVVEKVELSDLSHMFFTSGTTGASKGVLSTYEALKYYIYSALDEFSFSREDVFLSIARPSFSISLFEILIPLVAGGRVRILRRNEALDLNFLERCLEGVTVAHIGPGLLRLLLKHLRSENKIVNGFPRIRHLSSGGDVVSHDLLTEAAKFFRFADVFILYGCTEINCMGTFLPFHADGDSWVGRVGKAMRGVEVLVLDEYGMPVNQGEVGSVNFKSKGLAKCYFQDEVLTKAKFRVSSNSERIYDSGDLGRINSHGELELIGRSDFQVKIRGMRVEILAVERLIRSYSCVDDCMVVGESAGHGGTTLIAYLVLVDASKFDCEKFKIFLGESLSDFMIPSKVFHARKLPLNKNLKLDRRSRPDEAELIFPDSSGVETAMDDDSGELAKIWCEVNEVSKVSPSDRFFDVGGNSLAAVSIIAKVMDLFRVQLNFEDFCDNPSFSTLVCRVSNGTLKKREYVIKLKDGDPNLPPIVLVCGTIIYNELANILDLKNPLYVIYMEEEIELIRYGLDAKSFANISKFEYLVSRYLQGLNSINLERGFYLGGHSFGGLLALALASIKEAQGGSVHGIYLFDSRIPNYFSCRGPFKKGLSYLKRLVLSLPKKILNDEQERSKLSKLTLLQAHTAASGSFSFPNVSAEIFLFRAKRRRPLDPNLWDLGWSPYYPQIVVKNIDGCHLGIMKKDKVQKIANGIEEYV</sequence>
<dbReference type="Gene3D" id="3.40.50.12780">
    <property type="entry name" value="N-terminal domain of ligase-like"/>
    <property type="match status" value="1"/>
</dbReference>
<dbReference type="InterPro" id="IPR001031">
    <property type="entry name" value="Thioesterase"/>
</dbReference>
<dbReference type="PANTHER" id="PTHR45527:SF1">
    <property type="entry name" value="FATTY ACID SYNTHASE"/>
    <property type="match status" value="1"/>
</dbReference>
<dbReference type="PROSITE" id="PS50075">
    <property type="entry name" value="CARRIER"/>
    <property type="match status" value="1"/>
</dbReference>
<dbReference type="PANTHER" id="PTHR45527">
    <property type="entry name" value="NONRIBOSOMAL PEPTIDE SYNTHETASE"/>
    <property type="match status" value="1"/>
</dbReference>
<dbReference type="Pfam" id="PF00550">
    <property type="entry name" value="PP-binding"/>
    <property type="match status" value="1"/>
</dbReference>
<dbReference type="Proteomes" id="UP001302477">
    <property type="component" value="Chromosome"/>
</dbReference>
<name>A0AAU0MXT4_9GAMM</name>
<dbReference type="GO" id="GO:0031177">
    <property type="term" value="F:phosphopantetheine binding"/>
    <property type="evidence" value="ECO:0007669"/>
    <property type="project" value="TreeGrafter"/>
</dbReference>
<dbReference type="Gene3D" id="3.30.300.30">
    <property type="match status" value="1"/>
</dbReference>
<evidence type="ECO:0000313" key="2">
    <source>
        <dbReference type="EMBL" id="WOX04826.1"/>
    </source>
</evidence>
<proteinExistence type="predicted"/>
<dbReference type="Pfam" id="PF00975">
    <property type="entry name" value="Thioesterase"/>
    <property type="match status" value="1"/>
</dbReference>
<dbReference type="KEGG" id="mpaf:R5R33_13910"/>
<dbReference type="PROSITE" id="PS00455">
    <property type="entry name" value="AMP_BINDING"/>
    <property type="match status" value="1"/>
</dbReference>
<dbReference type="Gene3D" id="1.10.1200.10">
    <property type="entry name" value="ACP-like"/>
    <property type="match status" value="1"/>
</dbReference>
<dbReference type="InterPro" id="IPR000873">
    <property type="entry name" value="AMP-dep_synth/lig_dom"/>
</dbReference>
<keyword evidence="3" id="KW-1185">Reference proteome</keyword>
<evidence type="ECO:0000313" key="3">
    <source>
        <dbReference type="Proteomes" id="UP001302477"/>
    </source>
</evidence>
<dbReference type="EMBL" id="CP137555">
    <property type="protein sequence ID" value="WOX04826.1"/>
    <property type="molecule type" value="Genomic_DNA"/>
</dbReference>